<feature type="transmembrane region" description="Helical" evidence="10">
    <location>
        <begin position="153"/>
        <end position="177"/>
    </location>
</feature>
<feature type="transmembrane region" description="Helical" evidence="10">
    <location>
        <begin position="66"/>
        <end position="82"/>
    </location>
</feature>
<keyword evidence="6 11" id="KW-0418">Kinase</keyword>
<reference evidence="11 12" key="1">
    <citation type="submission" date="2015-07" db="EMBL/GenBank/DDBJ databases">
        <title>The genome of Dufourea novaeangliae.</title>
        <authorList>
            <person name="Pan H."/>
            <person name="Kapheim K."/>
        </authorList>
    </citation>
    <scope>NUCLEOTIDE SEQUENCE [LARGE SCALE GENOMIC DNA]</scope>
    <source>
        <strain evidence="11">0120121106</strain>
        <tissue evidence="11">Whole body</tissue>
    </source>
</reference>
<feature type="transmembrane region" description="Helical" evidence="10">
    <location>
        <begin position="346"/>
        <end position="371"/>
    </location>
</feature>
<dbReference type="EMBL" id="KQ434967">
    <property type="protein sequence ID" value="KZC12699.1"/>
    <property type="molecule type" value="Genomic_DNA"/>
</dbReference>
<evidence type="ECO:0000256" key="1">
    <source>
        <dbReference type="ARBA" id="ARBA00004477"/>
    </source>
</evidence>
<feature type="transmembrane region" description="Helical" evidence="10">
    <location>
        <begin position="320"/>
        <end position="339"/>
    </location>
</feature>
<evidence type="ECO:0000256" key="4">
    <source>
        <dbReference type="ARBA" id="ARBA00022679"/>
    </source>
</evidence>
<evidence type="ECO:0000256" key="10">
    <source>
        <dbReference type="SAM" id="Phobius"/>
    </source>
</evidence>
<dbReference type="PANTHER" id="PTHR13205">
    <property type="entry name" value="TRANSMEMBRANE PROTEIN 15-RELATED"/>
    <property type="match status" value="1"/>
</dbReference>
<keyword evidence="4" id="KW-0808">Transferase</keyword>
<feature type="transmembrane region" description="Helical" evidence="10">
    <location>
        <begin position="87"/>
        <end position="109"/>
    </location>
</feature>
<feature type="transmembrane region" description="Helical" evidence="10">
    <location>
        <begin position="383"/>
        <end position="404"/>
    </location>
</feature>
<keyword evidence="12" id="KW-1185">Reference proteome</keyword>
<evidence type="ECO:0000256" key="5">
    <source>
        <dbReference type="ARBA" id="ARBA00022692"/>
    </source>
</evidence>
<evidence type="ECO:0000313" key="12">
    <source>
        <dbReference type="Proteomes" id="UP000076502"/>
    </source>
</evidence>
<feature type="transmembrane region" description="Helical" evidence="10">
    <location>
        <begin position="276"/>
        <end position="297"/>
    </location>
</feature>
<evidence type="ECO:0000256" key="2">
    <source>
        <dbReference type="ARBA" id="ARBA00010794"/>
    </source>
</evidence>
<dbReference type="EC" id="2.7.1.108" evidence="3"/>
<keyword evidence="9 10" id="KW-0472">Membrane</keyword>
<sequence>RVKANSGLWLGTLVGLSAVLTILKEDASYSEICLITGITGVGLVISSLCLYLRLSTEKVVVRDFQAIYFLPAIISSMLYLLIAHKGLLVSVIWGLHVGSLGTWGIIQLMSIFPRCFTLGEATAVVHGCILFIMSAVTNLPLRCHLPPIHNDDIATVFLQVAILYIILVCLICGYFPIFRVTKYFYITIITLLLMICLPLMYIILDQNPIMWMLSYIFSSGHRITLIGYWVVCLSLGIIAVACQILWNFQATTSIRKIFHILAVLVYIPGLIYEQTLLYLASGIIMVLFLFLELMRYYRIPPLGNALQQGFSVYVDEKDNMISLTPLYLLCGLSFPLWMPSNNVRQVALFTGVLTIGIGDSAASFVGSKWGFRKWSGLNKSIEGTIACMFSQVAFICILIFMGYIDRGWLILRTLLLSGVVSFVEAQTNQVDNLALPLLMYMGLAV</sequence>
<feature type="transmembrane region" description="Helical" evidence="10">
    <location>
        <begin position="183"/>
        <end position="204"/>
    </location>
</feature>
<gene>
    <name evidence="11" type="ORF">WN55_05326</name>
</gene>
<evidence type="ECO:0000256" key="8">
    <source>
        <dbReference type="ARBA" id="ARBA00022989"/>
    </source>
</evidence>
<dbReference type="GO" id="GO:0004168">
    <property type="term" value="F:dolichol kinase activity"/>
    <property type="evidence" value="ECO:0007669"/>
    <property type="project" value="UniProtKB-EC"/>
</dbReference>
<comment type="subcellular location">
    <subcellularLocation>
        <location evidence="1">Endoplasmic reticulum membrane</location>
        <topology evidence="1">Multi-pass membrane protein</topology>
    </subcellularLocation>
</comment>
<comment type="similarity">
    <text evidence="2">Belongs to the polyprenol kinase family.</text>
</comment>
<protein>
    <recommendedName>
        <fullName evidence="3">dolichol kinase</fullName>
        <ecNumber evidence="3">2.7.1.108</ecNumber>
    </recommendedName>
</protein>
<dbReference type="InterPro" id="IPR032974">
    <property type="entry name" value="Polypren_kinase"/>
</dbReference>
<evidence type="ECO:0000256" key="9">
    <source>
        <dbReference type="ARBA" id="ARBA00023136"/>
    </source>
</evidence>
<dbReference type="OrthoDB" id="377083at2759"/>
<feature type="transmembrane region" description="Helical" evidence="10">
    <location>
        <begin position="32"/>
        <end position="54"/>
    </location>
</feature>
<name>A0A154PLF5_DUFNO</name>
<dbReference type="AlphaFoldDB" id="A0A154PLF5"/>
<keyword evidence="5 10" id="KW-0812">Transmembrane</keyword>
<evidence type="ECO:0000313" key="11">
    <source>
        <dbReference type="EMBL" id="KZC12699.1"/>
    </source>
</evidence>
<dbReference type="STRING" id="178035.A0A154PLF5"/>
<evidence type="ECO:0000256" key="7">
    <source>
        <dbReference type="ARBA" id="ARBA00022824"/>
    </source>
</evidence>
<feature type="transmembrane region" description="Helical" evidence="10">
    <location>
        <begin position="121"/>
        <end position="141"/>
    </location>
</feature>
<feature type="non-terminal residue" evidence="11">
    <location>
        <position position="1"/>
    </location>
</feature>
<keyword evidence="8 10" id="KW-1133">Transmembrane helix</keyword>
<dbReference type="GO" id="GO:0043048">
    <property type="term" value="P:dolichyl monophosphate biosynthetic process"/>
    <property type="evidence" value="ECO:0007669"/>
    <property type="project" value="TreeGrafter"/>
</dbReference>
<dbReference type="PANTHER" id="PTHR13205:SF15">
    <property type="entry name" value="DOLICHOL KINASE"/>
    <property type="match status" value="1"/>
</dbReference>
<proteinExistence type="inferred from homology"/>
<keyword evidence="7" id="KW-0256">Endoplasmic reticulum</keyword>
<feature type="transmembrane region" description="Helical" evidence="10">
    <location>
        <begin position="6"/>
        <end position="23"/>
    </location>
</feature>
<evidence type="ECO:0000256" key="3">
    <source>
        <dbReference type="ARBA" id="ARBA00012132"/>
    </source>
</evidence>
<dbReference type="Proteomes" id="UP000076502">
    <property type="component" value="Unassembled WGS sequence"/>
</dbReference>
<evidence type="ECO:0000256" key="6">
    <source>
        <dbReference type="ARBA" id="ARBA00022777"/>
    </source>
</evidence>
<feature type="transmembrane region" description="Helical" evidence="10">
    <location>
        <begin position="225"/>
        <end position="246"/>
    </location>
</feature>
<organism evidence="11 12">
    <name type="scientific">Dufourea novaeangliae</name>
    <name type="common">Sweat bee</name>
    <dbReference type="NCBI Taxonomy" id="178035"/>
    <lineage>
        <taxon>Eukaryota</taxon>
        <taxon>Metazoa</taxon>
        <taxon>Ecdysozoa</taxon>
        <taxon>Arthropoda</taxon>
        <taxon>Hexapoda</taxon>
        <taxon>Insecta</taxon>
        <taxon>Pterygota</taxon>
        <taxon>Neoptera</taxon>
        <taxon>Endopterygota</taxon>
        <taxon>Hymenoptera</taxon>
        <taxon>Apocrita</taxon>
        <taxon>Aculeata</taxon>
        <taxon>Apoidea</taxon>
        <taxon>Anthophila</taxon>
        <taxon>Halictidae</taxon>
        <taxon>Rophitinae</taxon>
        <taxon>Dufourea</taxon>
    </lineage>
</organism>
<accession>A0A154PLF5</accession>
<dbReference type="GO" id="GO:0005789">
    <property type="term" value="C:endoplasmic reticulum membrane"/>
    <property type="evidence" value="ECO:0007669"/>
    <property type="project" value="UniProtKB-SubCell"/>
</dbReference>